<feature type="compositionally biased region" description="Basic and acidic residues" evidence="1">
    <location>
        <begin position="283"/>
        <end position="298"/>
    </location>
</feature>
<dbReference type="EMBL" id="RWIC01000354">
    <property type="protein sequence ID" value="TKC45038.1"/>
    <property type="molecule type" value="Genomic_DNA"/>
</dbReference>
<feature type="compositionally biased region" description="Pro residues" evidence="1">
    <location>
        <begin position="73"/>
        <end position="92"/>
    </location>
</feature>
<feature type="compositionally biased region" description="Low complexity" evidence="1">
    <location>
        <begin position="102"/>
        <end position="124"/>
    </location>
</feature>
<organism evidence="2 3">
    <name type="scientific">Monodon monoceros</name>
    <name type="common">Narwhal</name>
    <name type="synonym">Ceratodon monodon</name>
    <dbReference type="NCBI Taxonomy" id="40151"/>
    <lineage>
        <taxon>Eukaryota</taxon>
        <taxon>Metazoa</taxon>
        <taxon>Chordata</taxon>
        <taxon>Craniata</taxon>
        <taxon>Vertebrata</taxon>
        <taxon>Euteleostomi</taxon>
        <taxon>Mammalia</taxon>
        <taxon>Eutheria</taxon>
        <taxon>Laurasiatheria</taxon>
        <taxon>Artiodactyla</taxon>
        <taxon>Whippomorpha</taxon>
        <taxon>Cetacea</taxon>
        <taxon>Odontoceti</taxon>
        <taxon>Monodontidae</taxon>
        <taxon>Monodon</taxon>
    </lineage>
</organism>
<name>A0A4U1F6N4_MONMO</name>
<accession>A0A4U1F6N4</accession>
<gene>
    <name evidence="2" type="ORF">EI555_003551</name>
</gene>
<evidence type="ECO:0000313" key="2">
    <source>
        <dbReference type="EMBL" id="TKC45038.1"/>
    </source>
</evidence>
<dbReference type="AlphaFoldDB" id="A0A4U1F6N4"/>
<feature type="region of interest" description="Disordered" evidence="1">
    <location>
        <begin position="1"/>
        <end position="132"/>
    </location>
</feature>
<evidence type="ECO:0000313" key="3">
    <source>
        <dbReference type="Proteomes" id="UP000308365"/>
    </source>
</evidence>
<feature type="region of interest" description="Disordered" evidence="1">
    <location>
        <begin position="413"/>
        <end position="565"/>
    </location>
</feature>
<feature type="compositionally biased region" description="Basic and acidic residues" evidence="1">
    <location>
        <begin position="217"/>
        <end position="230"/>
    </location>
</feature>
<sequence length="575" mass="59192">MATAQRTAVGASGPRDIVGPALAELLSRGATHRQHRGQRSDLPAGWPDFPKPSSRAANSPAQGVPHHRRRRPPPIPPPPADPPFVSRSPPPSGCSVLWTHVAAASSRPQASPAVAPTRPATPAACGSLCVPRPGPRPGSWAALWAGALGALRAAAGGELPGRGRGSGSGSRGILARRARTLRRLRHGARGAGALRHADAGRGPKQAPRAEPGTPRNRGKEALEASGERACARPAACRGLPRGAEPAPTAQRELLRSCLPRCTSLPGPTRERATKAPSELTLPTRREPRELLVERKPGRPVEAARGTAPPGPEHSYPSRAGAAAVASASSGPRAPLPGAEEGVGTPQKEPSKSPDAAGRLEADCPRAQRGGRPAPARWRRPGSDCPPPAAAAAAAAAAASARIRARLGHRAIITGARGDVTRTPAPPPPPRGVLENCGGTRAAHTRTHALRARCLPRTLAASRPARSSAHTDAALERPRPSLAPQGHAPSERTLTPTSHASAPRKLVSPADAPPPSACATGSSPQLSPRHTLCTVTLPAPPAPRGRKGTCRGPLGGYLEDGGSHPHRRALFSLCPD</sequence>
<feature type="region of interest" description="Disordered" evidence="1">
    <location>
        <begin position="187"/>
        <end position="388"/>
    </location>
</feature>
<reference evidence="3" key="1">
    <citation type="journal article" date="2019" name="IScience">
        <title>Narwhal Genome Reveals Long-Term Low Genetic Diversity despite Current Large Abundance Size.</title>
        <authorList>
            <person name="Westbury M.V."/>
            <person name="Petersen B."/>
            <person name="Garde E."/>
            <person name="Heide-Jorgensen M.P."/>
            <person name="Lorenzen E.D."/>
        </authorList>
    </citation>
    <scope>NUCLEOTIDE SEQUENCE [LARGE SCALE GENOMIC DNA]</scope>
</reference>
<feature type="compositionally biased region" description="Low complexity" evidence="1">
    <location>
        <begin position="316"/>
        <end position="332"/>
    </location>
</feature>
<feature type="compositionally biased region" description="Low complexity" evidence="1">
    <location>
        <begin position="366"/>
        <end position="375"/>
    </location>
</feature>
<protein>
    <submittedName>
        <fullName evidence="2">Uncharacterized protein</fullName>
    </submittedName>
</protein>
<comment type="caution">
    <text evidence="2">The sequence shown here is derived from an EMBL/GenBank/DDBJ whole genome shotgun (WGS) entry which is preliminary data.</text>
</comment>
<evidence type="ECO:0000256" key="1">
    <source>
        <dbReference type="SAM" id="MobiDB-lite"/>
    </source>
</evidence>
<proteinExistence type="predicted"/>
<dbReference type="Proteomes" id="UP000308365">
    <property type="component" value="Unassembled WGS sequence"/>
</dbReference>